<evidence type="ECO:0000256" key="1">
    <source>
        <dbReference type="SAM" id="MobiDB-lite"/>
    </source>
</evidence>
<keyword evidence="2" id="KW-0548">Nucleotidyltransferase</keyword>
<dbReference type="Proteomes" id="UP000319783">
    <property type="component" value="Unassembled WGS sequence"/>
</dbReference>
<name>A0A533Q640_9BACT</name>
<dbReference type="EMBL" id="SULG01000143">
    <property type="protein sequence ID" value="TLD40026.1"/>
    <property type="molecule type" value="Genomic_DNA"/>
</dbReference>
<evidence type="ECO:0000313" key="3">
    <source>
        <dbReference type="Proteomes" id="UP000319783"/>
    </source>
</evidence>
<comment type="caution">
    <text evidence="2">The sequence shown here is derived from an EMBL/GenBank/DDBJ whole genome shotgun (WGS) entry which is preliminary data.</text>
</comment>
<dbReference type="GO" id="GO:0003964">
    <property type="term" value="F:RNA-directed DNA polymerase activity"/>
    <property type="evidence" value="ECO:0007669"/>
    <property type="project" value="UniProtKB-KW"/>
</dbReference>
<organism evidence="2 3">
    <name type="scientific">Candidatus Jettenia ecosi</name>
    <dbReference type="NCBI Taxonomy" id="2494326"/>
    <lineage>
        <taxon>Bacteria</taxon>
        <taxon>Pseudomonadati</taxon>
        <taxon>Planctomycetota</taxon>
        <taxon>Candidatus Brocadiia</taxon>
        <taxon>Candidatus Brocadiales</taxon>
        <taxon>Candidatus Brocadiaceae</taxon>
        <taxon>Candidatus Jettenia</taxon>
    </lineage>
</organism>
<sequence>MVPFEDKRQHNPVRGKESCFVHATEEWRKREIAEMLTTPEKIRILPLSQLQQSPQASKRTRSIAASDTPVQTS</sequence>
<feature type="compositionally biased region" description="Polar residues" evidence="1">
    <location>
        <begin position="63"/>
        <end position="73"/>
    </location>
</feature>
<evidence type="ECO:0000313" key="2">
    <source>
        <dbReference type="EMBL" id="TLD40026.1"/>
    </source>
</evidence>
<proteinExistence type="predicted"/>
<dbReference type="AlphaFoldDB" id="A0A533Q640"/>
<keyword evidence="2" id="KW-0695">RNA-directed DNA polymerase</keyword>
<accession>A0A533Q640</accession>
<feature type="region of interest" description="Disordered" evidence="1">
    <location>
        <begin position="47"/>
        <end position="73"/>
    </location>
</feature>
<keyword evidence="2" id="KW-0808">Transferase</keyword>
<protein>
    <submittedName>
        <fullName evidence="2">Retron-type RNA-directed DNA polymerase</fullName>
    </submittedName>
</protein>
<reference evidence="2 3" key="1">
    <citation type="submission" date="2019-04" db="EMBL/GenBank/DDBJ databases">
        <title>Genome of a novel bacterium Candidatus Jettenia ecosi reconstructed from metagenome of an anammox bioreactor.</title>
        <authorList>
            <person name="Mardanov A.V."/>
            <person name="Beletsky A.V."/>
            <person name="Ravin N.V."/>
            <person name="Botchkova E.A."/>
            <person name="Litti Y.V."/>
            <person name="Nozhevnikova A.N."/>
        </authorList>
    </citation>
    <scope>NUCLEOTIDE SEQUENCE [LARGE SCALE GENOMIC DNA]</scope>
    <source>
        <strain evidence="2">J2</strain>
    </source>
</reference>
<gene>
    <name evidence="2" type="ORF">JETT_3709</name>
</gene>